<reference evidence="2" key="1">
    <citation type="journal article" date="2022" name="Mol. Ecol. Resour.">
        <title>The genomes of chicory, endive, great burdock and yacon provide insights into Asteraceae palaeo-polyploidization history and plant inulin production.</title>
        <authorList>
            <person name="Fan W."/>
            <person name="Wang S."/>
            <person name="Wang H."/>
            <person name="Wang A."/>
            <person name="Jiang F."/>
            <person name="Liu H."/>
            <person name="Zhao H."/>
            <person name="Xu D."/>
            <person name="Zhang Y."/>
        </authorList>
    </citation>
    <scope>NUCLEOTIDE SEQUENCE [LARGE SCALE GENOMIC DNA]</scope>
    <source>
        <strain evidence="2">cv. Niubang</strain>
    </source>
</reference>
<name>A0ACB8ZWT8_ARCLA</name>
<evidence type="ECO:0000313" key="1">
    <source>
        <dbReference type="EMBL" id="KAI3702125.1"/>
    </source>
</evidence>
<gene>
    <name evidence="1" type="ORF">L6452_27841</name>
</gene>
<evidence type="ECO:0000313" key="2">
    <source>
        <dbReference type="Proteomes" id="UP001055879"/>
    </source>
</evidence>
<sequence length="71" mass="7524">MGCSTVAKLRKLPVKLADALRSLKGGRKGKSGVEDEGVKFPVYRRMTVASSVPTFDDGELVVGDGEEGEVV</sequence>
<organism evidence="1 2">
    <name type="scientific">Arctium lappa</name>
    <name type="common">Greater burdock</name>
    <name type="synonym">Lappa major</name>
    <dbReference type="NCBI Taxonomy" id="4217"/>
    <lineage>
        <taxon>Eukaryota</taxon>
        <taxon>Viridiplantae</taxon>
        <taxon>Streptophyta</taxon>
        <taxon>Embryophyta</taxon>
        <taxon>Tracheophyta</taxon>
        <taxon>Spermatophyta</taxon>
        <taxon>Magnoliopsida</taxon>
        <taxon>eudicotyledons</taxon>
        <taxon>Gunneridae</taxon>
        <taxon>Pentapetalae</taxon>
        <taxon>asterids</taxon>
        <taxon>campanulids</taxon>
        <taxon>Asterales</taxon>
        <taxon>Asteraceae</taxon>
        <taxon>Carduoideae</taxon>
        <taxon>Cardueae</taxon>
        <taxon>Arctiinae</taxon>
        <taxon>Arctium</taxon>
    </lineage>
</organism>
<accession>A0ACB8ZWT8</accession>
<keyword evidence="2" id="KW-1185">Reference proteome</keyword>
<comment type="caution">
    <text evidence="1">The sequence shown here is derived from an EMBL/GenBank/DDBJ whole genome shotgun (WGS) entry which is preliminary data.</text>
</comment>
<protein>
    <submittedName>
        <fullName evidence="1">Uncharacterized protein</fullName>
    </submittedName>
</protein>
<proteinExistence type="predicted"/>
<reference evidence="1 2" key="2">
    <citation type="journal article" date="2022" name="Mol. Ecol. Resour.">
        <title>The genomes of chicory, endive, great burdock and yacon provide insights into Asteraceae paleo-polyploidization history and plant inulin production.</title>
        <authorList>
            <person name="Fan W."/>
            <person name="Wang S."/>
            <person name="Wang H."/>
            <person name="Wang A."/>
            <person name="Jiang F."/>
            <person name="Liu H."/>
            <person name="Zhao H."/>
            <person name="Xu D."/>
            <person name="Zhang Y."/>
        </authorList>
    </citation>
    <scope>NUCLEOTIDE SEQUENCE [LARGE SCALE GENOMIC DNA]</scope>
    <source>
        <strain evidence="2">cv. Niubang</strain>
    </source>
</reference>
<dbReference type="EMBL" id="CM042055">
    <property type="protein sequence ID" value="KAI3702125.1"/>
    <property type="molecule type" value="Genomic_DNA"/>
</dbReference>
<dbReference type="Proteomes" id="UP001055879">
    <property type="component" value="Linkage Group LG09"/>
</dbReference>